<dbReference type="GO" id="GO:0006508">
    <property type="term" value="P:proteolysis"/>
    <property type="evidence" value="ECO:0007669"/>
    <property type="project" value="UniProtKB-UniRule"/>
</dbReference>
<dbReference type="NCBIfam" id="NF000672">
    <property type="entry name" value="PRK00033.1-5"/>
    <property type="match status" value="1"/>
</dbReference>
<dbReference type="Gene3D" id="3.30.1390.10">
    <property type="match status" value="1"/>
</dbReference>
<keyword evidence="4" id="KW-1185">Reference proteome</keyword>
<dbReference type="HAMAP" id="MF_00302">
    <property type="entry name" value="ClpS"/>
    <property type="match status" value="1"/>
</dbReference>
<dbReference type="RefSeq" id="WP_188365989.1">
    <property type="nucleotide sequence ID" value="NZ_BAABJF010000028.1"/>
</dbReference>
<evidence type="ECO:0000313" key="4">
    <source>
        <dbReference type="Proteomes" id="UP000605253"/>
    </source>
</evidence>
<feature type="domain" description="Adaptor protein ClpS core" evidence="2">
    <location>
        <begin position="23"/>
        <end position="101"/>
    </location>
</feature>
<sequence>MSDKQNKTQQGVDLLEQLESQIKDPKMYKVMLINDDFTPMDFVIEVLRKFFYMDESQATKIMLHVHTRGQGVCGIFTHEVAETKTTLVNDYARDHEHPLLCVSEVV</sequence>
<dbReference type="AlphaFoldDB" id="A0A917CYQ1"/>
<comment type="subunit">
    <text evidence="1">Binds to the N-terminal domain of the chaperone ClpA.</text>
</comment>
<gene>
    <name evidence="1 3" type="primary">clpS</name>
    <name evidence="3" type="ORF">GCM10011365_23860</name>
</gene>
<keyword evidence="3" id="KW-0645">Protease</keyword>
<dbReference type="InterPro" id="IPR022935">
    <property type="entry name" value="ClpS"/>
</dbReference>
<dbReference type="InterPro" id="IPR014719">
    <property type="entry name" value="Ribosomal_bL12_C/ClpS-like"/>
</dbReference>
<dbReference type="EMBL" id="BMEO01000015">
    <property type="protein sequence ID" value="GGG01892.1"/>
    <property type="molecule type" value="Genomic_DNA"/>
</dbReference>
<dbReference type="SUPFAM" id="SSF54736">
    <property type="entry name" value="ClpS-like"/>
    <property type="match status" value="1"/>
</dbReference>
<evidence type="ECO:0000313" key="3">
    <source>
        <dbReference type="EMBL" id="GGG01892.1"/>
    </source>
</evidence>
<evidence type="ECO:0000259" key="2">
    <source>
        <dbReference type="Pfam" id="PF02617"/>
    </source>
</evidence>
<reference evidence="3" key="2">
    <citation type="submission" date="2020-09" db="EMBL/GenBank/DDBJ databases">
        <authorList>
            <person name="Sun Q."/>
            <person name="Zhou Y."/>
        </authorList>
    </citation>
    <scope>NUCLEOTIDE SEQUENCE</scope>
    <source>
        <strain evidence="3">CGMCC 1.12181</strain>
    </source>
</reference>
<comment type="caution">
    <text evidence="3">The sequence shown here is derived from an EMBL/GenBank/DDBJ whole genome shotgun (WGS) entry which is preliminary data.</text>
</comment>
<dbReference type="InterPro" id="IPR003769">
    <property type="entry name" value="ClpS_core"/>
</dbReference>
<name>A0A917CYQ1_9GAMM</name>
<comment type="similarity">
    <text evidence="1">Belongs to the ClpS family.</text>
</comment>
<dbReference type="PANTHER" id="PTHR33473:SF19">
    <property type="entry name" value="ATP-DEPENDENT CLP PROTEASE ADAPTER PROTEIN CLPS"/>
    <property type="match status" value="1"/>
</dbReference>
<protein>
    <recommendedName>
        <fullName evidence="1">ATP-dependent Clp protease adapter protein ClpS</fullName>
    </recommendedName>
</protein>
<dbReference type="Proteomes" id="UP000605253">
    <property type="component" value="Unassembled WGS sequence"/>
</dbReference>
<keyword evidence="3" id="KW-0378">Hydrolase</keyword>
<comment type="function">
    <text evidence="1">Involved in the modulation of the specificity of the ClpAP-mediated ATP-dependent protein degradation.</text>
</comment>
<evidence type="ECO:0000256" key="1">
    <source>
        <dbReference type="HAMAP-Rule" id="MF_00302"/>
    </source>
</evidence>
<dbReference type="Pfam" id="PF02617">
    <property type="entry name" value="ClpS"/>
    <property type="match status" value="1"/>
</dbReference>
<proteinExistence type="inferred from homology"/>
<dbReference type="FunFam" id="3.30.1390.10:FF:000002">
    <property type="entry name" value="ATP-dependent Clp protease adapter protein ClpS"/>
    <property type="match status" value="1"/>
</dbReference>
<accession>A0A917CYQ1</accession>
<dbReference type="GO" id="GO:0008233">
    <property type="term" value="F:peptidase activity"/>
    <property type="evidence" value="ECO:0007669"/>
    <property type="project" value="UniProtKB-KW"/>
</dbReference>
<dbReference type="GO" id="GO:0030163">
    <property type="term" value="P:protein catabolic process"/>
    <property type="evidence" value="ECO:0007669"/>
    <property type="project" value="InterPro"/>
</dbReference>
<organism evidence="3 4">
    <name type="scientific">Marinicella pacifica</name>
    <dbReference type="NCBI Taxonomy" id="1171543"/>
    <lineage>
        <taxon>Bacteria</taxon>
        <taxon>Pseudomonadati</taxon>
        <taxon>Pseudomonadota</taxon>
        <taxon>Gammaproteobacteria</taxon>
        <taxon>Lysobacterales</taxon>
        <taxon>Marinicellaceae</taxon>
        <taxon>Marinicella</taxon>
    </lineage>
</organism>
<reference evidence="3" key="1">
    <citation type="journal article" date="2014" name="Int. J. Syst. Evol. Microbiol.">
        <title>Complete genome sequence of Corynebacterium casei LMG S-19264T (=DSM 44701T), isolated from a smear-ripened cheese.</title>
        <authorList>
            <consortium name="US DOE Joint Genome Institute (JGI-PGF)"/>
            <person name="Walter F."/>
            <person name="Albersmeier A."/>
            <person name="Kalinowski J."/>
            <person name="Ruckert C."/>
        </authorList>
    </citation>
    <scope>NUCLEOTIDE SEQUENCE</scope>
    <source>
        <strain evidence="3">CGMCC 1.12181</strain>
    </source>
</reference>
<dbReference type="PANTHER" id="PTHR33473">
    <property type="entry name" value="ATP-DEPENDENT CLP PROTEASE ADAPTER PROTEIN CLPS1, CHLOROPLASTIC"/>
    <property type="match status" value="1"/>
</dbReference>